<keyword evidence="2" id="KW-0238">DNA-binding</keyword>
<dbReference type="RefSeq" id="WP_344128550.1">
    <property type="nucleotide sequence ID" value="NZ_BAAALT010000050.1"/>
</dbReference>
<keyword evidence="3" id="KW-0804">Transcription</keyword>
<dbReference type="Pfam" id="PF00392">
    <property type="entry name" value="GntR"/>
    <property type="match status" value="1"/>
</dbReference>
<dbReference type="SUPFAM" id="SSF46785">
    <property type="entry name" value="Winged helix' DNA-binding domain"/>
    <property type="match status" value="1"/>
</dbReference>
<dbReference type="InterPro" id="IPR036388">
    <property type="entry name" value="WH-like_DNA-bd_sf"/>
</dbReference>
<comment type="caution">
    <text evidence="5">The sequence shown here is derived from an EMBL/GenBank/DDBJ whole genome shotgun (WGS) entry which is preliminary data.</text>
</comment>
<evidence type="ECO:0000313" key="6">
    <source>
        <dbReference type="Proteomes" id="UP001500218"/>
    </source>
</evidence>
<dbReference type="Gene3D" id="1.10.10.10">
    <property type="entry name" value="Winged helix-like DNA-binding domain superfamily/Winged helix DNA-binding domain"/>
    <property type="match status" value="1"/>
</dbReference>
<proteinExistence type="predicted"/>
<reference evidence="6" key="1">
    <citation type="journal article" date="2019" name="Int. J. Syst. Evol. Microbiol.">
        <title>The Global Catalogue of Microorganisms (GCM) 10K type strain sequencing project: providing services to taxonomists for standard genome sequencing and annotation.</title>
        <authorList>
            <consortium name="The Broad Institute Genomics Platform"/>
            <consortium name="The Broad Institute Genome Sequencing Center for Infectious Disease"/>
            <person name="Wu L."/>
            <person name="Ma J."/>
        </authorList>
    </citation>
    <scope>NUCLEOTIDE SEQUENCE [LARGE SCALE GENOMIC DNA]</scope>
    <source>
        <strain evidence="6">JCM 13250</strain>
    </source>
</reference>
<evidence type="ECO:0000256" key="3">
    <source>
        <dbReference type="ARBA" id="ARBA00023163"/>
    </source>
</evidence>
<dbReference type="PROSITE" id="PS50949">
    <property type="entry name" value="HTH_GNTR"/>
    <property type="match status" value="1"/>
</dbReference>
<name>A0ABP4Y033_9ACTN</name>
<dbReference type="InterPro" id="IPR000524">
    <property type="entry name" value="Tscrpt_reg_HTH_GntR"/>
</dbReference>
<organism evidence="5 6">
    <name type="scientific">Luedemannella flava</name>
    <dbReference type="NCBI Taxonomy" id="349316"/>
    <lineage>
        <taxon>Bacteria</taxon>
        <taxon>Bacillati</taxon>
        <taxon>Actinomycetota</taxon>
        <taxon>Actinomycetes</taxon>
        <taxon>Micromonosporales</taxon>
        <taxon>Micromonosporaceae</taxon>
        <taxon>Luedemannella</taxon>
    </lineage>
</organism>
<dbReference type="CDD" id="cd07377">
    <property type="entry name" value="WHTH_GntR"/>
    <property type="match status" value="1"/>
</dbReference>
<keyword evidence="1" id="KW-0805">Transcription regulation</keyword>
<evidence type="ECO:0000256" key="2">
    <source>
        <dbReference type="ARBA" id="ARBA00023125"/>
    </source>
</evidence>
<dbReference type="SMART" id="SM00345">
    <property type="entry name" value="HTH_GNTR"/>
    <property type="match status" value="1"/>
</dbReference>
<evidence type="ECO:0000313" key="5">
    <source>
        <dbReference type="EMBL" id="GAA1797768.1"/>
    </source>
</evidence>
<dbReference type="Proteomes" id="UP001500218">
    <property type="component" value="Unassembled WGS sequence"/>
</dbReference>
<keyword evidence="6" id="KW-1185">Reference proteome</keyword>
<feature type="domain" description="HTH gntR-type" evidence="4">
    <location>
        <begin position="14"/>
        <end position="82"/>
    </location>
</feature>
<dbReference type="InterPro" id="IPR036390">
    <property type="entry name" value="WH_DNA-bd_sf"/>
</dbReference>
<dbReference type="EMBL" id="BAAALT010000050">
    <property type="protein sequence ID" value="GAA1797768.1"/>
    <property type="molecule type" value="Genomic_DNA"/>
</dbReference>
<evidence type="ECO:0000256" key="1">
    <source>
        <dbReference type="ARBA" id="ARBA00023015"/>
    </source>
</evidence>
<accession>A0ABP4Y033</accession>
<dbReference type="PANTHER" id="PTHR38445:SF10">
    <property type="entry name" value="GNTR-FAMILY TRANSCRIPTIONAL REGULATOR"/>
    <property type="match status" value="1"/>
</dbReference>
<protein>
    <submittedName>
        <fullName evidence="5">GntR family transcriptional regulator</fullName>
    </submittedName>
</protein>
<gene>
    <name evidence="5" type="ORF">GCM10009682_19290</name>
</gene>
<evidence type="ECO:0000259" key="4">
    <source>
        <dbReference type="PROSITE" id="PS50949"/>
    </source>
</evidence>
<sequence>MNRRTEAIRVDDGRPIFVQIAEMIENSIVDGSLAEEAQVPSTNELAAFHRINPATAAKGVNQLVDEGTIYKRRGIGMFVTTGARAKLIARRRDQFAQQYLRPLLAEANKLGLSITDIKTLIDQWEAKS</sequence>
<dbReference type="PANTHER" id="PTHR38445">
    <property type="entry name" value="HTH-TYPE TRANSCRIPTIONAL REPRESSOR YTRA"/>
    <property type="match status" value="1"/>
</dbReference>